<dbReference type="GO" id="GO:0043565">
    <property type="term" value="F:sequence-specific DNA binding"/>
    <property type="evidence" value="ECO:0007669"/>
    <property type="project" value="InterPro"/>
</dbReference>
<keyword evidence="5" id="KW-0804">Transcription</keyword>
<dbReference type="PANTHER" id="PTHR32071">
    <property type="entry name" value="TRANSCRIPTIONAL REGULATORY PROTEIN"/>
    <property type="match status" value="1"/>
</dbReference>
<evidence type="ECO:0000256" key="5">
    <source>
        <dbReference type="ARBA" id="ARBA00023163"/>
    </source>
</evidence>
<accession>A0A4P2QRD5</accession>
<dbReference type="InterPro" id="IPR003018">
    <property type="entry name" value="GAF"/>
</dbReference>
<sequence>MPSLEALLSVALDLTTSLGAEDRYRRLLEAVRQVVPCDAACLMRYDDGALVPLAAHGLAPEALGRTFCAQAHPRLDILCRAEGPVRFPPDSDLPDPFDGLLASDATSLAHVHACLGCPLRVEGALVGLLTADALDPRAFEGVDAATLSWLGALAGAAMRTSQLIDALEHSAERLGLVAEDLRRAAERERGAGLLGTSPAMQRLRDEIALVGPSDLTVLITGETGAGKELAARAVHAASRRRGEPLLYVNCAALPASVAESELFGHVRGAFTGAERHRPGKLEVADGGTLFLDEIGELPLSIQPKLLRALQEGEVQRVGADRSLRVDVRIVAATNRDIEKEVAEGRFRADLFHRLNVVRLAVPPLRERRSDIPLLAGHFCEAARARLGVGPVRISRAARELLVQGAWPGNVRELENTVFRMVLQASRGAPRGAPVVLQPAHLGGSLAAAAAAPPVEGEKDAEGDGGEAPPSAGATLHERVDAYQRDLIEKAVAQHDGNWAAAARALGMHRSNLHHLAKRLGLR</sequence>
<dbReference type="InterPro" id="IPR002078">
    <property type="entry name" value="Sigma_54_int"/>
</dbReference>
<dbReference type="SUPFAM" id="SSF52540">
    <property type="entry name" value="P-loop containing nucleoside triphosphate hydrolases"/>
    <property type="match status" value="1"/>
</dbReference>
<dbReference type="Pfam" id="PF25601">
    <property type="entry name" value="AAA_lid_14"/>
    <property type="match status" value="1"/>
</dbReference>
<evidence type="ECO:0000256" key="6">
    <source>
        <dbReference type="SAM" id="MobiDB-lite"/>
    </source>
</evidence>
<evidence type="ECO:0000256" key="4">
    <source>
        <dbReference type="ARBA" id="ARBA00023125"/>
    </source>
</evidence>
<evidence type="ECO:0000256" key="3">
    <source>
        <dbReference type="ARBA" id="ARBA00023015"/>
    </source>
</evidence>
<dbReference type="Gene3D" id="3.30.450.40">
    <property type="match status" value="1"/>
</dbReference>
<dbReference type="CDD" id="cd00009">
    <property type="entry name" value="AAA"/>
    <property type="match status" value="1"/>
</dbReference>
<proteinExistence type="predicted"/>
<dbReference type="Proteomes" id="UP000295497">
    <property type="component" value="Chromosome"/>
</dbReference>
<dbReference type="InterPro" id="IPR029016">
    <property type="entry name" value="GAF-like_dom_sf"/>
</dbReference>
<dbReference type="InterPro" id="IPR058031">
    <property type="entry name" value="AAA_lid_NorR"/>
</dbReference>
<keyword evidence="1" id="KW-0547">Nucleotide-binding</keyword>
<dbReference type="PRINTS" id="PR01590">
    <property type="entry name" value="HTHFIS"/>
</dbReference>
<evidence type="ECO:0000313" key="9">
    <source>
        <dbReference type="Proteomes" id="UP000295497"/>
    </source>
</evidence>
<dbReference type="Pfam" id="PF02954">
    <property type="entry name" value="HTH_8"/>
    <property type="match status" value="1"/>
</dbReference>
<dbReference type="PANTHER" id="PTHR32071:SF35">
    <property type="entry name" value="ANAEROBIC NITRIC OXIDE REDUCTASE TRANSCRIPTION REGULATOR NORR"/>
    <property type="match status" value="1"/>
</dbReference>
<dbReference type="EMBL" id="CP012672">
    <property type="protein sequence ID" value="AUX32103.1"/>
    <property type="molecule type" value="Genomic_DNA"/>
</dbReference>
<dbReference type="FunFam" id="3.40.50.300:FF:000006">
    <property type="entry name" value="DNA-binding transcriptional regulator NtrC"/>
    <property type="match status" value="1"/>
</dbReference>
<dbReference type="Gene3D" id="1.10.8.60">
    <property type="match status" value="1"/>
</dbReference>
<dbReference type="PROSITE" id="PS00688">
    <property type="entry name" value="SIGMA54_INTERACT_3"/>
    <property type="match status" value="1"/>
</dbReference>
<evidence type="ECO:0000313" key="8">
    <source>
        <dbReference type="EMBL" id="AUX32103.1"/>
    </source>
</evidence>
<dbReference type="NCBIfam" id="NF003451">
    <property type="entry name" value="PRK05022.1"/>
    <property type="match status" value="1"/>
</dbReference>
<dbReference type="InterPro" id="IPR027417">
    <property type="entry name" value="P-loop_NTPase"/>
</dbReference>
<dbReference type="Gene3D" id="3.40.50.300">
    <property type="entry name" value="P-loop containing nucleotide triphosphate hydrolases"/>
    <property type="match status" value="1"/>
</dbReference>
<dbReference type="SMART" id="SM00065">
    <property type="entry name" value="GAF"/>
    <property type="match status" value="1"/>
</dbReference>
<dbReference type="SMART" id="SM00382">
    <property type="entry name" value="AAA"/>
    <property type="match status" value="1"/>
</dbReference>
<name>A0A4P2QRD5_SORCE</name>
<dbReference type="SUPFAM" id="SSF46689">
    <property type="entry name" value="Homeodomain-like"/>
    <property type="match status" value="1"/>
</dbReference>
<dbReference type="InterPro" id="IPR025943">
    <property type="entry name" value="Sigma_54_int_dom_ATP-bd_2"/>
</dbReference>
<organism evidence="8 9">
    <name type="scientific">Sorangium cellulosum</name>
    <name type="common">Polyangium cellulosum</name>
    <dbReference type="NCBI Taxonomy" id="56"/>
    <lineage>
        <taxon>Bacteria</taxon>
        <taxon>Pseudomonadati</taxon>
        <taxon>Myxococcota</taxon>
        <taxon>Polyangia</taxon>
        <taxon>Polyangiales</taxon>
        <taxon>Polyangiaceae</taxon>
        <taxon>Sorangium</taxon>
    </lineage>
</organism>
<dbReference type="Pfam" id="PF01590">
    <property type="entry name" value="GAF"/>
    <property type="match status" value="1"/>
</dbReference>
<feature type="domain" description="Sigma-54 factor interaction" evidence="7">
    <location>
        <begin position="193"/>
        <end position="422"/>
    </location>
</feature>
<dbReference type="SUPFAM" id="SSF55781">
    <property type="entry name" value="GAF domain-like"/>
    <property type="match status" value="1"/>
</dbReference>
<dbReference type="GO" id="GO:0006355">
    <property type="term" value="P:regulation of DNA-templated transcription"/>
    <property type="evidence" value="ECO:0007669"/>
    <property type="project" value="InterPro"/>
</dbReference>
<dbReference type="PROSITE" id="PS50045">
    <property type="entry name" value="SIGMA54_INTERACT_4"/>
    <property type="match status" value="1"/>
</dbReference>
<evidence type="ECO:0000256" key="1">
    <source>
        <dbReference type="ARBA" id="ARBA00022741"/>
    </source>
</evidence>
<keyword evidence="2" id="KW-0067">ATP-binding</keyword>
<gene>
    <name evidence="8" type="primary">ompR</name>
    <name evidence="8" type="ORF">SOCE836_042390</name>
</gene>
<dbReference type="Gene3D" id="1.10.10.60">
    <property type="entry name" value="Homeodomain-like"/>
    <property type="match status" value="1"/>
</dbReference>
<dbReference type="InterPro" id="IPR009057">
    <property type="entry name" value="Homeodomain-like_sf"/>
</dbReference>
<dbReference type="InterPro" id="IPR025944">
    <property type="entry name" value="Sigma_54_int_dom_CS"/>
</dbReference>
<reference evidence="8 9" key="1">
    <citation type="submission" date="2015-09" db="EMBL/GenBank/DDBJ databases">
        <title>Sorangium comparison.</title>
        <authorList>
            <person name="Zaburannyi N."/>
            <person name="Bunk B."/>
            <person name="Overmann J."/>
            <person name="Mueller R."/>
        </authorList>
    </citation>
    <scope>NUCLEOTIDE SEQUENCE [LARGE SCALE GENOMIC DNA]</scope>
    <source>
        <strain evidence="8 9">So ce836</strain>
    </source>
</reference>
<dbReference type="InterPro" id="IPR002197">
    <property type="entry name" value="HTH_Fis"/>
</dbReference>
<dbReference type="RefSeq" id="WP_129575766.1">
    <property type="nucleotide sequence ID" value="NZ_CP012672.1"/>
</dbReference>
<feature type="region of interest" description="Disordered" evidence="6">
    <location>
        <begin position="447"/>
        <end position="472"/>
    </location>
</feature>
<keyword evidence="3" id="KW-0805">Transcription regulation</keyword>
<dbReference type="PROSITE" id="PS00676">
    <property type="entry name" value="SIGMA54_INTERACT_2"/>
    <property type="match status" value="1"/>
</dbReference>
<dbReference type="Pfam" id="PF00158">
    <property type="entry name" value="Sigma54_activat"/>
    <property type="match status" value="1"/>
</dbReference>
<dbReference type="GO" id="GO:0005524">
    <property type="term" value="F:ATP binding"/>
    <property type="evidence" value="ECO:0007669"/>
    <property type="project" value="UniProtKB-KW"/>
</dbReference>
<dbReference type="AlphaFoldDB" id="A0A4P2QRD5"/>
<protein>
    <submittedName>
        <fullName evidence="8">Transcriptional regulator</fullName>
    </submittedName>
</protein>
<evidence type="ECO:0000259" key="7">
    <source>
        <dbReference type="PROSITE" id="PS50045"/>
    </source>
</evidence>
<dbReference type="InterPro" id="IPR003593">
    <property type="entry name" value="AAA+_ATPase"/>
</dbReference>
<evidence type="ECO:0000256" key="2">
    <source>
        <dbReference type="ARBA" id="ARBA00022840"/>
    </source>
</evidence>
<keyword evidence="4" id="KW-0238">DNA-binding</keyword>